<dbReference type="Pfam" id="PF07690">
    <property type="entry name" value="MFS_1"/>
    <property type="match status" value="1"/>
</dbReference>
<evidence type="ECO:0000313" key="6">
    <source>
        <dbReference type="Proteomes" id="UP000077069"/>
    </source>
</evidence>
<dbReference type="Proteomes" id="UP000077069">
    <property type="component" value="Unassembled WGS sequence"/>
</dbReference>
<name>A0A177BYI0_9PLEO</name>
<protein>
    <submittedName>
        <fullName evidence="5">MFS general substrate transporter</fullName>
    </submittedName>
</protein>
<feature type="transmembrane region" description="Helical" evidence="4">
    <location>
        <begin position="381"/>
        <end position="400"/>
    </location>
</feature>
<feature type="transmembrane region" description="Helical" evidence="4">
    <location>
        <begin position="88"/>
        <end position="106"/>
    </location>
</feature>
<dbReference type="SUPFAM" id="SSF103473">
    <property type="entry name" value="MFS general substrate transporter"/>
    <property type="match status" value="1"/>
</dbReference>
<feature type="transmembrane region" description="Helical" evidence="4">
    <location>
        <begin position="316"/>
        <end position="336"/>
    </location>
</feature>
<dbReference type="OrthoDB" id="6499973at2759"/>
<dbReference type="InterPro" id="IPR036259">
    <property type="entry name" value="MFS_trans_sf"/>
</dbReference>
<feature type="transmembrane region" description="Helical" evidence="4">
    <location>
        <begin position="153"/>
        <end position="170"/>
    </location>
</feature>
<reference evidence="5 6" key="1">
    <citation type="submission" date="2016-05" db="EMBL/GenBank/DDBJ databases">
        <title>Comparative analysis of secretome profiles of manganese(II)-oxidizing ascomycete fungi.</title>
        <authorList>
            <consortium name="DOE Joint Genome Institute"/>
            <person name="Zeiner C.A."/>
            <person name="Purvine S.O."/>
            <person name="Zink E.M."/>
            <person name="Wu S."/>
            <person name="Pasa-Tolic L."/>
            <person name="Chaput D.L."/>
            <person name="Haridas S."/>
            <person name="Grigoriev I.V."/>
            <person name="Santelli C.M."/>
            <person name="Hansel C.M."/>
        </authorList>
    </citation>
    <scope>NUCLEOTIDE SEQUENCE [LARGE SCALE GENOMIC DNA]</scope>
    <source>
        <strain evidence="5 6">AP3s5-JAC2a</strain>
    </source>
</reference>
<feature type="transmembrane region" description="Helical" evidence="4">
    <location>
        <begin position="54"/>
        <end position="76"/>
    </location>
</feature>
<feature type="transmembrane region" description="Helical" evidence="4">
    <location>
        <begin position="406"/>
        <end position="430"/>
    </location>
</feature>
<comment type="similarity">
    <text evidence="2">Belongs to the major facilitator superfamily. Monocarboxylate porter (TC 2.A.1.13) family.</text>
</comment>
<dbReference type="InParanoid" id="A0A177BYI0"/>
<evidence type="ECO:0000256" key="1">
    <source>
        <dbReference type="ARBA" id="ARBA00004141"/>
    </source>
</evidence>
<dbReference type="InterPro" id="IPR050327">
    <property type="entry name" value="Proton-linked_MCT"/>
</dbReference>
<dbReference type="GO" id="GO:0016020">
    <property type="term" value="C:membrane"/>
    <property type="evidence" value="ECO:0007669"/>
    <property type="project" value="UniProtKB-SubCell"/>
</dbReference>
<feature type="region of interest" description="Disordered" evidence="3">
    <location>
        <begin position="1"/>
        <end position="26"/>
    </location>
</feature>
<accession>A0A177BYI0</accession>
<sequence length="443" mass="47979">MAAIGLDPSTEEFSVVDEEKSLSEKEDAPPAFDITRISSIEPPPNGGWVAWRQVLGGHIVTFFTWGFITSFGMFQAHYTSIGLSTPSNISWIGALTVFFLLSTPLISGAASDTGHFKLVLRMGIGLWLVGIFMTSICTQYWQFVLAQGFCIGLANGCMFVPMISVISTYFDATKRSFAISIVLCGSGTGGLVIPIMLNRLIDRIGFGWAVRTLGFMALGLLLIAERLLKKRLPPKDSVRMLEPRELKDAVFDLFILGSVFCFAGLWFAFFYINAFARRTLGLTLEESIPFLLVLNGVGIPGRLIPAYIADHYCRPLTISLIVSFVTALLLYCWIAIRSVAGMYTFAVLYGLFAAALQAMFPATLADLTLEPKKIGTRMGMGFALSSFGCLIGGPGGGALVEVGNGTYLYGQVLAGSCGILGLFCFGAAAIMHERKAKQMEVAK</sequence>
<feature type="transmembrane region" description="Helical" evidence="4">
    <location>
        <begin position="342"/>
        <end position="369"/>
    </location>
</feature>
<comment type="subcellular location">
    <subcellularLocation>
        <location evidence="1">Membrane</location>
        <topology evidence="1">Multi-pass membrane protein</topology>
    </subcellularLocation>
</comment>
<feature type="compositionally biased region" description="Basic and acidic residues" evidence="3">
    <location>
        <begin position="17"/>
        <end position="26"/>
    </location>
</feature>
<dbReference type="AlphaFoldDB" id="A0A177BYI0"/>
<keyword evidence="6" id="KW-1185">Reference proteome</keyword>
<dbReference type="GO" id="GO:0022857">
    <property type="term" value="F:transmembrane transporter activity"/>
    <property type="evidence" value="ECO:0007669"/>
    <property type="project" value="InterPro"/>
</dbReference>
<proteinExistence type="inferred from homology"/>
<gene>
    <name evidence="5" type="ORF">CC84DRAFT_1157534</name>
</gene>
<feature type="transmembrane region" description="Helical" evidence="4">
    <location>
        <begin position="288"/>
        <end position="309"/>
    </location>
</feature>
<evidence type="ECO:0000256" key="2">
    <source>
        <dbReference type="ARBA" id="ARBA00006727"/>
    </source>
</evidence>
<feature type="transmembrane region" description="Helical" evidence="4">
    <location>
        <begin position="177"/>
        <end position="196"/>
    </location>
</feature>
<evidence type="ECO:0000256" key="4">
    <source>
        <dbReference type="SAM" id="Phobius"/>
    </source>
</evidence>
<feature type="transmembrane region" description="Helical" evidence="4">
    <location>
        <begin position="208"/>
        <end position="228"/>
    </location>
</feature>
<dbReference type="EMBL" id="KV441562">
    <property type="protein sequence ID" value="OAF99476.1"/>
    <property type="molecule type" value="Genomic_DNA"/>
</dbReference>
<keyword evidence="4" id="KW-0812">Transmembrane</keyword>
<dbReference type="Gene3D" id="1.20.1250.20">
    <property type="entry name" value="MFS general substrate transporter like domains"/>
    <property type="match status" value="2"/>
</dbReference>
<evidence type="ECO:0000313" key="5">
    <source>
        <dbReference type="EMBL" id="OAF99476.1"/>
    </source>
</evidence>
<dbReference type="RefSeq" id="XP_018029842.1">
    <property type="nucleotide sequence ID" value="XM_018177013.1"/>
</dbReference>
<keyword evidence="4" id="KW-0472">Membrane</keyword>
<organism evidence="5 6">
    <name type="scientific">Paraphaeosphaeria sporulosa</name>
    <dbReference type="NCBI Taxonomy" id="1460663"/>
    <lineage>
        <taxon>Eukaryota</taxon>
        <taxon>Fungi</taxon>
        <taxon>Dikarya</taxon>
        <taxon>Ascomycota</taxon>
        <taxon>Pezizomycotina</taxon>
        <taxon>Dothideomycetes</taxon>
        <taxon>Pleosporomycetidae</taxon>
        <taxon>Pleosporales</taxon>
        <taxon>Massarineae</taxon>
        <taxon>Didymosphaeriaceae</taxon>
        <taxon>Paraphaeosphaeria</taxon>
    </lineage>
</organism>
<keyword evidence="4" id="KW-1133">Transmembrane helix</keyword>
<dbReference type="GeneID" id="28760499"/>
<dbReference type="PANTHER" id="PTHR11360">
    <property type="entry name" value="MONOCARBOXYLATE TRANSPORTER"/>
    <property type="match status" value="1"/>
</dbReference>
<feature type="transmembrane region" description="Helical" evidence="4">
    <location>
        <begin position="118"/>
        <end position="141"/>
    </location>
</feature>
<evidence type="ECO:0000256" key="3">
    <source>
        <dbReference type="SAM" id="MobiDB-lite"/>
    </source>
</evidence>
<feature type="transmembrane region" description="Helical" evidence="4">
    <location>
        <begin position="249"/>
        <end position="276"/>
    </location>
</feature>
<dbReference type="InterPro" id="IPR011701">
    <property type="entry name" value="MFS"/>
</dbReference>
<dbReference type="PANTHER" id="PTHR11360:SF130">
    <property type="entry name" value="MAJOR FACILITATOR SUPERFAMILY (MFS) PROFILE DOMAIN-CONTAINING PROTEIN-RELATED"/>
    <property type="match status" value="1"/>
</dbReference>